<dbReference type="GO" id="GO:0140662">
    <property type="term" value="F:ATP-dependent protein folding chaperone"/>
    <property type="evidence" value="ECO:0007669"/>
    <property type="project" value="InterPro"/>
</dbReference>
<evidence type="ECO:0000313" key="7">
    <source>
        <dbReference type="Proteomes" id="UP001348817"/>
    </source>
</evidence>
<keyword evidence="2" id="KW-0547">Nucleotide-binding</keyword>
<dbReference type="CDD" id="cd00077">
    <property type="entry name" value="HDc"/>
    <property type="match status" value="1"/>
</dbReference>
<dbReference type="InterPro" id="IPR036890">
    <property type="entry name" value="HATPase_C_sf"/>
</dbReference>
<dbReference type="SMART" id="SM00471">
    <property type="entry name" value="HDc"/>
    <property type="match status" value="1"/>
</dbReference>
<evidence type="ECO:0000256" key="2">
    <source>
        <dbReference type="ARBA" id="ARBA00022741"/>
    </source>
</evidence>
<evidence type="ECO:0000259" key="5">
    <source>
        <dbReference type="SMART" id="SM00471"/>
    </source>
</evidence>
<evidence type="ECO:0000256" key="3">
    <source>
        <dbReference type="ARBA" id="ARBA00022840"/>
    </source>
</evidence>
<dbReference type="Gene3D" id="1.10.3210.10">
    <property type="entry name" value="Hypothetical protein af1432"/>
    <property type="match status" value="1"/>
</dbReference>
<dbReference type="GO" id="GO:0016887">
    <property type="term" value="F:ATP hydrolysis activity"/>
    <property type="evidence" value="ECO:0007669"/>
    <property type="project" value="InterPro"/>
</dbReference>
<dbReference type="SUPFAM" id="SSF109604">
    <property type="entry name" value="HD-domain/PDEase-like"/>
    <property type="match status" value="1"/>
</dbReference>
<proteinExistence type="inferred from homology"/>
<gene>
    <name evidence="6" type="ORF">FUAX_09670</name>
</gene>
<dbReference type="Pfam" id="PF13589">
    <property type="entry name" value="HATPase_c_3"/>
    <property type="match status" value="1"/>
</dbReference>
<dbReference type="EMBL" id="AP025314">
    <property type="protein sequence ID" value="BDD08535.1"/>
    <property type="molecule type" value="Genomic_DNA"/>
</dbReference>
<organism evidence="6 7">
    <name type="scientific">Fulvitalea axinellae</name>
    <dbReference type="NCBI Taxonomy" id="1182444"/>
    <lineage>
        <taxon>Bacteria</taxon>
        <taxon>Pseudomonadati</taxon>
        <taxon>Bacteroidota</taxon>
        <taxon>Cytophagia</taxon>
        <taxon>Cytophagales</taxon>
        <taxon>Persicobacteraceae</taxon>
        <taxon>Fulvitalea</taxon>
    </lineage>
</organism>
<name>A0AAU9D8F2_9BACT</name>
<keyword evidence="3" id="KW-0067">ATP-binding</keyword>
<dbReference type="Proteomes" id="UP001348817">
    <property type="component" value="Chromosome"/>
</dbReference>
<dbReference type="KEGG" id="fax:FUAX_09670"/>
<reference evidence="6 7" key="1">
    <citation type="submission" date="2021-12" db="EMBL/GenBank/DDBJ databases">
        <title>Genome sequencing of bacteria with rrn-lacking chromosome and rrn-plasmid.</title>
        <authorList>
            <person name="Anda M."/>
            <person name="Iwasaki W."/>
        </authorList>
    </citation>
    <scope>NUCLEOTIDE SEQUENCE [LARGE SCALE GENOMIC DNA]</scope>
    <source>
        <strain evidence="6 7">DSM 100852</strain>
    </source>
</reference>
<dbReference type="AlphaFoldDB" id="A0AAU9D8F2"/>
<dbReference type="InterPro" id="IPR020575">
    <property type="entry name" value="Hsp90_N"/>
</dbReference>
<evidence type="ECO:0000256" key="4">
    <source>
        <dbReference type="ARBA" id="ARBA00023186"/>
    </source>
</evidence>
<dbReference type="RefSeq" id="WP_338393790.1">
    <property type="nucleotide sequence ID" value="NZ_AP025314.1"/>
</dbReference>
<sequence>MDDYKEEVIERLNKSFIYKTLKEKCKEKDSEVIALVDSVVLYSYSRAKTIIKHMGEFTLHDGEHLFRVLNLMERILTSENVQKLSIPELQLLVLSAMMHDIGMAPEEKDVLAWKKVFDYKPEFESEEEKNTSEKFKRFYSSRPDDKKKISDYIFQDKHSKADTLKGYLITEFIRITHAERAREIIEKDWEGKILFRDVDLTVEFAQICFSHNEEALSLLELDKNFLCGSGIVACLPLIGLILRLADVLDFDGKRTPPVLFSHLYVRHPVSLSEWNKHRAIEAWEINPDMIQFGAKCSHPAIEASIHEFCNFIDKELSICNNIIASLNEFNLSKAREVKVKFPYKVNREKIQTKRNIKNKPIYIYRDTKFNLSKKQVIDLLMGTKLYGSSEVALRELLQNSIDACLLRQAQEQKWGNPYIPEISVKYYKYEDDFVLEVSDNGTGMDQYIIDNYYSKIGSSFYKSADFYSLKSESNADFSPTSRFGIGILSCFMVADTLWVDTKRVYAPHKSSEPLNVMVEGQESIFLIKEGEREMPGTTTKLFLRDQNPWERLKEDEFIKSVETIIPNPPFKINILTESQKKTKDENSFQEVVASSMKDFSWREHDNIRMFDIKLDNQKEGILGSATIAILESHGKPVSRLELNSRDVEIEGETYTLERSIRISENSISESSKSITINDDGDINEGDSTSEFAKSKSRLSLHGIEIPSSLFPQSWRRKNNQVKISWPFPLLLVVDVCGQRDLDLNSPRTEIIMSEKWADFEEKLATLICLSLSKLVEPDYWENLKEIFKKNNKNEIFLKALEKIK</sequence>
<dbReference type="InterPro" id="IPR056471">
    <property type="entry name" value="HD-CE"/>
</dbReference>
<keyword evidence="7" id="KW-1185">Reference proteome</keyword>
<evidence type="ECO:0000256" key="1">
    <source>
        <dbReference type="ARBA" id="ARBA00008239"/>
    </source>
</evidence>
<protein>
    <recommendedName>
        <fullName evidence="5">HD/PDEase domain-containing protein</fullName>
    </recommendedName>
</protein>
<dbReference type="Pfam" id="PF24391">
    <property type="entry name" value="HD-CE"/>
    <property type="match status" value="1"/>
</dbReference>
<dbReference type="SUPFAM" id="SSF55874">
    <property type="entry name" value="ATPase domain of HSP90 chaperone/DNA topoisomerase II/histidine kinase"/>
    <property type="match status" value="1"/>
</dbReference>
<dbReference type="InterPro" id="IPR001404">
    <property type="entry name" value="Hsp90_fam"/>
</dbReference>
<dbReference type="PRINTS" id="PR00775">
    <property type="entry name" value="HEATSHOCK90"/>
</dbReference>
<evidence type="ECO:0000313" key="6">
    <source>
        <dbReference type="EMBL" id="BDD08535.1"/>
    </source>
</evidence>
<dbReference type="GO" id="GO:0051082">
    <property type="term" value="F:unfolded protein binding"/>
    <property type="evidence" value="ECO:0007669"/>
    <property type="project" value="InterPro"/>
</dbReference>
<comment type="similarity">
    <text evidence="1">Belongs to the heat shock protein 90 family.</text>
</comment>
<dbReference type="Gene3D" id="3.30.565.10">
    <property type="entry name" value="Histidine kinase-like ATPase, C-terminal domain"/>
    <property type="match status" value="1"/>
</dbReference>
<dbReference type="InterPro" id="IPR003607">
    <property type="entry name" value="HD/PDEase_dom"/>
</dbReference>
<feature type="domain" description="HD/PDEase" evidence="5">
    <location>
        <begin position="57"/>
        <end position="260"/>
    </location>
</feature>
<accession>A0AAU9D8F2</accession>
<dbReference type="PANTHER" id="PTHR11528">
    <property type="entry name" value="HEAT SHOCK PROTEIN 90 FAMILY MEMBER"/>
    <property type="match status" value="1"/>
</dbReference>
<keyword evidence="4" id="KW-0143">Chaperone</keyword>
<dbReference type="GO" id="GO:0005524">
    <property type="term" value="F:ATP binding"/>
    <property type="evidence" value="ECO:0007669"/>
    <property type="project" value="UniProtKB-KW"/>
</dbReference>